<name>A0A2T9JMM7_9CAUL</name>
<dbReference type="AlphaFoldDB" id="A0A2T9JMM7"/>
<organism evidence="1 2">
    <name type="scientific">Caulobacter endophyticus</name>
    <dbReference type="NCBI Taxonomy" id="2172652"/>
    <lineage>
        <taxon>Bacteria</taxon>
        <taxon>Pseudomonadati</taxon>
        <taxon>Pseudomonadota</taxon>
        <taxon>Alphaproteobacteria</taxon>
        <taxon>Caulobacterales</taxon>
        <taxon>Caulobacteraceae</taxon>
        <taxon>Caulobacter</taxon>
    </lineage>
</organism>
<proteinExistence type="predicted"/>
<protein>
    <recommendedName>
        <fullName evidence="3">General secretion pathway protein C</fullName>
    </recommendedName>
</protein>
<gene>
    <name evidence="1" type="ORF">DDF67_18660</name>
</gene>
<dbReference type="Proteomes" id="UP000245073">
    <property type="component" value="Unassembled WGS sequence"/>
</dbReference>
<reference evidence="1 2" key="1">
    <citation type="submission" date="2018-04" db="EMBL/GenBank/DDBJ databases">
        <title>The genome sequence of Caulobacter sp. 744.</title>
        <authorList>
            <person name="Gao J."/>
            <person name="Sun J."/>
        </authorList>
    </citation>
    <scope>NUCLEOTIDE SEQUENCE [LARGE SCALE GENOMIC DNA]</scope>
    <source>
        <strain evidence="1 2">774</strain>
    </source>
</reference>
<dbReference type="OrthoDB" id="7193429at2"/>
<keyword evidence="2" id="KW-1185">Reference proteome</keyword>
<dbReference type="EMBL" id="QDKQ01000063">
    <property type="protein sequence ID" value="PVM84918.1"/>
    <property type="molecule type" value="Genomic_DNA"/>
</dbReference>
<comment type="caution">
    <text evidence="1">The sequence shown here is derived from an EMBL/GenBank/DDBJ whole genome shotgun (WGS) entry which is preliminary data.</text>
</comment>
<evidence type="ECO:0008006" key="3">
    <source>
        <dbReference type="Google" id="ProtNLM"/>
    </source>
</evidence>
<feature type="non-terminal residue" evidence="1">
    <location>
        <position position="162"/>
    </location>
</feature>
<dbReference type="RefSeq" id="WP_109102343.1">
    <property type="nucleotide sequence ID" value="NZ_QDKQ01000063.1"/>
</dbReference>
<evidence type="ECO:0000313" key="2">
    <source>
        <dbReference type="Proteomes" id="UP000245073"/>
    </source>
</evidence>
<accession>A0A2T9JMM7</accession>
<evidence type="ECO:0000313" key="1">
    <source>
        <dbReference type="EMBL" id="PVM84918.1"/>
    </source>
</evidence>
<sequence length="162" mass="15545">MLDARTNLIAAAGAAGLTIGAVGWLIAGGGGAVDEARSALSAVSVPRSAPSDVLPPSAASAQLFGQSAGAGGDPAVTLSGLARMPGRRQALLSIGGKPAVWMNEGERVDGVILREVGGGQVTLDMPRGMVDLRLGESTGAAAVAAAAPAGGPTPSPAIGGDA</sequence>